<name>A0A1B9I987_9TREE</name>
<reference evidence="2" key="1">
    <citation type="submission" date="2013-07" db="EMBL/GenBank/DDBJ databases">
        <title>The Genome Sequence of Cryptococcus pinus CBS10737.</title>
        <authorList>
            <consortium name="The Broad Institute Genome Sequencing Platform"/>
            <person name="Cuomo C."/>
            <person name="Litvintseva A."/>
            <person name="Chen Y."/>
            <person name="Heitman J."/>
            <person name="Sun S."/>
            <person name="Springer D."/>
            <person name="Dromer F."/>
            <person name="Young S.K."/>
            <person name="Zeng Q."/>
            <person name="Gargeya S."/>
            <person name="Fitzgerald M."/>
            <person name="Abouelleil A."/>
            <person name="Alvarado L."/>
            <person name="Berlin A.M."/>
            <person name="Chapman S.B."/>
            <person name="Dewar J."/>
            <person name="Goldberg J."/>
            <person name="Griggs A."/>
            <person name="Gujja S."/>
            <person name="Hansen M."/>
            <person name="Howarth C."/>
            <person name="Imamovic A."/>
            <person name="Larimer J."/>
            <person name="McCowan C."/>
            <person name="Murphy C."/>
            <person name="Pearson M."/>
            <person name="Priest M."/>
            <person name="Roberts A."/>
            <person name="Saif S."/>
            <person name="Shea T."/>
            <person name="Sykes S."/>
            <person name="Wortman J."/>
            <person name="Nusbaum C."/>
            <person name="Birren B."/>
        </authorList>
    </citation>
    <scope>NUCLEOTIDE SEQUENCE [LARGE SCALE GENOMIC DNA]</scope>
    <source>
        <strain evidence="2">CBS 10737</strain>
    </source>
</reference>
<evidence type="ECO:0000313" key="2">
    <source>
        <dbReference type="EMBL" id="OCF52090.1"/>
    </source>
</evidence>
<dbReference type="AlphaFoldDB" id="A0A1B9I987"/>
<dbReference type="RefSeq" id="XP_019013309.1">
    <property type="nucleotide sequence ID" value="XM_019153148.1"/>
</dbReference>
<reference evidence="2" key="3">
    <citation type="submission" date="2016-07" db="EMBL/GenBank/DDBJ databases">
        <title>Evolution of pathogenesis and genome organization in the Tremellales.</title>
        <authorList>
            <person name="Cuomo C."/>
            <person name="Litvintseva A."/>
            <person name="Heitman J."/>
            <person name="Chen Y."/>
            <person name="Sun S."/>
            <person name="Springer D."/>
            <person name="Dromer F."/>
            <person name="Young S."/>
            <person name="Zeng Q."/>
            <person name="Chapman S."/>
            <person name="Gujja S."/>
            <person name="Saif S."/>
            <person name="Birren B."/>
        </authorList>
    </citation>
    <scope>NUCLEOTIDE SEQUENCE</scope>
    <source>
        <strain evidence="2">CBS 10737</strain>
    </source>
</reference>
<feature type="compositionally biased region" description="Polar residues" evidence="1">
    <location>
        <begin position="16"/>
        <end position="31"/>
    </location>
</feature>
<dbReference type="KEGG" id="kpin:30169744"/>
<feature type="compositionally biased region" description="Low complexity" evidence="1">
    <location>
        <begin position="301"/>
        <end position="321"/>
    </location>
</feature>
<dbReference type="EMBL" id="KI894008">
    <property type="protein sequence ID" value="OCF52090.1"/>
    <property type="molecule type" value="Genomic_DNA"/>
</dbReference>
<gene>
    <name evidence="2" type="ORF">I206_01375</name>
    <name evidence="3" type="ORF">I206_103622</name>
</gene>
<proteinExistence type="predicted"/>
<accession>A0A1B9I987</accession>
<organism evidence="2">
    <name type="scientific">Kwoniella pini CBS 10737</name>
    <dbReference type="NCBI Taxonomy" id="1296096"/>
    <lineage>
        <taxon>Eukaryota</taxon>
        <taxon>Fungi</taxon>
        <taxon>Dikarya</taxon>
        <taxon>Basidiomycota</taxon>
        <taxon>Agaricomycotina</taxon>
        <taxon>Tremellomycetes</taxon>
        <taxon>Tremellales</taxon>
        <taxon>Cryptococcaceae</taxon>
        <taxon>Kwoniella</taxon>
    </lineage>
</organism>
<feature type="region of interest" description="Disordered" evidence="1">
    <location>
        <begin position="301"/>
        <end position="386"/>
    </location>
</feature>
<evidence type="ECO:0000256" key="1">
    <source>
        <dbReference type="SAM" id="MobiDB-lite"/>
    </source>
</evidence>
<dbReference type="OrthoDB" id="2570975at2759"/>
<feature type="region of interest" description="Disordered" evidence="1">
    <location>
        <begin position="48"/>
        <end position="123"/>
    </location>
</feature>
<reference evidence="3" key="4">
    <citation type="submission" date="2024-02" db="EMBL/GenBank/DDBJ databases">
        <title>Comparative genomics of Cryptococcus and Kwoniella reveals pathogenesis evolution and contrasting modes of karyotype evolution via chromosome fusion or intercentromeric recombination.</title>
        <authorList>
            <person name="Coelho M.A."/>
            <person name="David-Palma M."/>
            <person name="Shea T."/>
            <person name="Bowers K."/>
            <person name="McGinley-Smith S."/>
            <person name="Mohammad A.W."/>
            <person name="Gnirke A."/>
            <person name="Yurkov A.M."/>
            <person name="Nowrousian M."/>
            <person name="Sun S."/>
            <person name="Cuomo C.A."/>
            <person name="Heitman J."/>
        </authorList>
    </citation>
    <scope>NUCLEOTIDE SEQUENCE</scope>
    <source>
        <strain evidence="3">CBS 10737</strain>
    </source>
</reference>
<dbReference type="Proteomes" id="UP000094020">
    <property type="component" value="Chromosome 4"/>
</dbReference>
<dbReference type="GeneID" id="30169744"/>
<reference evidence="3" key="2">
    <citation type="submission" date="2013-07" db="EMBL/GenBank/DDBJ databases">
        <authorList>
            <consortium name="The Broad Institute Genome Sequencing Platform"/>
            <person name="Cuomo C."/>
            <person name="Litvintseva A."/>
            <person name="Chen Y."/>
            <person name="Heitman J."/>
            <person name="Sun S."/>
            <person name="Springer D."/>
            <person name="Dromer F."/>
            <person name="Young S.K."/>
            <person name="Zeng Q."/>
            <person name="Gargeya S."/>
            <person name="Fitzgerald M."/>
            <person name="Abouelleil A."/>
            <person name="Alvarado L."/>
            <person name="Berlin A.M."/>
            <person name="Chapman S.B."/>
            <person name="Dewar J."/>
            <person name="Goldberg J."/>
            <person name="Griggs A."/>
            <person name="Gujja S."/>
            <person name="Hansen M."/>
            <person name="Howarth C."/>
            <person name="Imamovic A."/>
            <person name="Larimer J."/>
            <person name="McCowan C."/>
            <person name="Murphy C."/>
            <person name="Pearson M."/>
            <person name="Priest M."/>
            <person name="Roberts A."/>
            <person name="Saif S."/>
            <person name="Shea T."/>
            <person name="Sykes S."/>
            <person name="Wortman J."/>
            <person name="Nusbaum C."/>
            <person name="Birren B."/>
        </authorList>
    </citation>
    <scope>NUCLEOTIDE SEQUENCE</scope>
    <source>
        <strain evidence="3">CBS 10737</strain>
    </source>
</reference>
<keyword evidence="4" id="KW-1185">Reference proteome</keyword>
<feature type="region of interest" description="Disordered" evidence="1">
    <location>
        <begin position="1"/>
        <end position="31"/>
    </location>
</feature>
<evidence type="ECO:0000313" key="4">
    <source>
        <dbReference type="Proteomes" id="UP000094020"/>
    </source>
</evidence>
<protein>
    <submittedName>
        <fullName evidence="2">Uncharacterized protein</fullName>
    </submittedName>
</protein>
<sequence length="541" mass="60347">MTAYLSPHSHHHHQLRTCSNKENTPSASSSSVFGLTDIDAISTSLQTSLSGVTPASSSSRPKKANGLGIGRAPKFIYRKHSSKPYNRERVSSIQRAKKNANRLPSSSSKCQKPKKGVKPRPTPLKLRDRILEREEETRKMKVIDRVRLDRWRKSVWRPCSTILSEGLDLRFKLERPPIPPILSVNDRYCGEIPIDYILSRLTPMLPSISTITLAYRPYSTVPHPDPTIPKGSTLPLGIPEIIHGNKSHWAERTKLREPDMVLAVYQRGAEGETGKMLIPVLSTVFASQCAFWPNLTHQIAPPSKSCSLPQPSSSSSSASSSANTGYNRRTKSEAAVSQALPAIIESSEDGSGAENDTETDDTDSSNTSWSSVSTSNDEAHPSGLPIPTPVKDHYGFLHLPIVPFPIPSKDTFDIIHRLLHHPHRSIIPDLLNLPDEKCKNLESITRELRELPVQQLMERVQNIHGVWQNICCLGIGNLGTWKQLCEAWSCALGIITGHAILNKNIPPQQIDLTKKTPRSLTERIAWEWVRDERARMEFESM</sequence>
<evidence type="ECO:0000313" key="3">
    <source>
        <dbReference type="EMBL" id="WWC69679.1"/>
    </source>
</evidence>
<feature type="compositionally biased region" description="Polar residues" evidence="1">
    <location>
        <begin position="48"/>
        <end position="59"/>
    </location>
</feature>
<feature type="compositionally biased region" description="Low complexity" evidence="1">
    <location>
        <begin position="364"/>
        <end position="376"/>
    </location>
</feature>
<dbReference type="EMBL" id="CP144522">
    <property type="protein sequence ID" value="WWC69679.1"/>
    <property type="molecule type" value="Genomic_DNA"/>
</dbReference>